<evidence type="ECO:0008006" key="3">
    <source>
        <dbReference type="Google" id="ProtNLM"/>
    </source>
</evidence>
<dbReference type="PANTHER" id="PTHR14819:SF5">
    <property type="entry name" value="INTERFERON-INDUCED VERY LARGE GTPASE 1"/>
    <property type="match status" value="1"/>
</dbReference>
<reference evidence="1 2" key="1">
    <citation type="submission" date="2024-05" db="EMBL/GenBank/DDBJ databases">
        <authorList>
            <person name="Wallberg A."/>
        </authorList>
    </citation>
    <scope>NUCLEOTIDE SEQUENCE [LARGE SCALE GENOMIC DNA]</scope>
</reference>
<accession>A0AAV2QJK4</accession>
<protein>
    <recommendedName>
        <fullName evidence="3">Interferon-induced very large GTPase 1-like</fullName>
    </recommendedName>
</protein>
<dbReference type="Proteomes" id="UP001497623">
    <property type="component" value="Unassembled WGS sequence"/>
</dbReference>
<dbReference type="EMBL" id="CAXKWB010006675">
    <property type="protein sequence ID" value="CAL4083866.1"/>
    <property type="molecule type" value="Genomic_DNA"/>
</dbReference>
<organism evidence="1 2">
    <name type="scientific">Meganyctiphanes norvegica</name>
    <name type="common">Northern krill</name>
    <name type="synonym">Thysanopoda norvegica</name>
    <dbReference type="NCBI Taxonomy" id="48144"/>
    <lineage>
        <taxon>Eukaryota</taxon>
        <taxon>Metazoa</taxon>
        <taxon>Ecdysozoa</taxon>
        <taxon>Arthropoda</taxon>
        <taxon>Crustacea</taxon>
        <taxon>Multicrustacea</taxon>
        <taxon>Malacostraca</taxon>
        <taxon>Eumalacostraca</taxon>
        <taxon>Eucarida</taxon>
        <taxon>Euphausiacea</taxon>
        <taxon>Euphausiidae</taxon>
        <taxon>Meganyctiphanes</taxon>
    </lineage>
</organism>
<comment type="caution">
    <text evidence="1">The sequence shown here is derived from an EMBL/GenBank/DDBJ whole genome shotgun (WGS) entry which is preliminary data.</text>
</comment>
<gene>
    <name evidence="1" type="ORF">MNOR_LOCUS12250</name>
</gene>
<dbReference type="AlphaFoldDB" id="A0AAV2QJK4"/>
<proteinExistence type="predicted"/>
<evidence type="ECO:0000313" key="1">
    <source>
        <dbReference type="EMBL" id="CAL4083866.1"/>
    </source>
</evidence>
<dbReference type="PANTHER" id="PTHR14819">
    <property type="entry name" value="GTP-BINDING"/>
    <property type="match status" value="1"/>
</dbReference>
<evidence type="ECO:0000313" key="2">
    <source>
        <dbReference type="Proteomes" id="UP001497623"/>
    </source>
</evidence>
<sequence length="403" mass="46565">MKTHSNIVVTVSVNAPNSDLKASGEIKLDPNIGKPVQTEKNVDLETKVSNILKDLLLKAIYTSIKDPVSRNIIDHLKTSHPEFRSKNKLCRNIMLDMRKKGNFDDFLMYIREPHKALKSWVEKYVSDYCMERDSDDKSLIGKKANEMFRNNVLQVIECVKEASESNEITFEDWLQRFNNTAEEIISISDNLFDHFGRKEVQVMDINYFTTELIKSLDDLKISEEKVLDGWELKELKTVTKQPHVLISESLLGCTAVCPFCKIMCSQQTDIHPGTDHTAPSHFPGAIWGVYDPNTKELDLPTCNEVVASDDTFRNRATEMMPVKYKDYRSMEAYASWSIAADTSLEANLYWKWVVANFTQQIVQYWSKDYLEDRGYEVKCTNIPSEWKNMTEEEADESIRIMFQ</sequence>
<dbReference type="InterPro" id="IPR052986">
    <property type="entry name" value="VLIG_GTPase"/>
</dbReference>
<name>A0AAV2QJK4_MEGNR</name>
<keyword evidence="2" id="KW-1185">Reference proteome</keyword>